<dbReference type="AlphaFoldDB" id="A0A315XT73"/>
<evidence type="ECO:0000256" key="1">
    <source>
        <dbReference type="SAM" id="Phobius"/>
    </source>
</evidence>
<dbReference type="InterPro" id="IPR023991">
    <property type="entry name" value="Bacteriocin_IIb_lactobn/cerein"/>
</dbReference>
<protein>
    <submittedName>
        <fullName evidence="2">Lactobin A/cerein 7B family class IIb bacteriocin</fullName>
    </submittedName>
</protein>
<feature type="transmembrane region" description="Helical" evidence="1">
    <location>
        <begin position="28"/>
        <end position="50"/>
    </location>
</feature>
<dbReference type="InterPro" id="IPR010133">
    <property type="entry name" value="Bacteriocin_signal_seq"/>
</dbReference>
<proteinExistence type="predicted"/>
<dbReference type="EMBL" id="QGDI01000022">
    <property type="protein sequence ID" value="PWJ09667.1"/>
    <property type="molecule type" value="Genomic_DNA"/>
</dbReference>
<keyword evidence="1" id="KW-1133">Transmembrane helix</keyword>
<dbReference type="Proteomes" id="UP000245720">
    <property type="component" value="Unassembled WGS sequence"/>
</dbReference>
<sequence length="62" mass="6563">MNHVMKKTDSFIELSANEMKEINGGTDVAGAAIAFVALCGAAIVGGFEAGRAFVRDLRKKFS</sequence>
<keyword evidence="1" id="KW-0472">Membrane</keyword>
<dbReference type="RefSeq" id="WP_109728138.1">
    <property type="nucleotide sequence ID" value="NZ_CAMOTJ010000061.1"/>
</dbReference>
<organism evidence="2 3">
    <name type="scientific">Ruminococcus flavefaciens</name>
    <dbReference type="NCBI Taxonomy" id="1265"/>
    <lineage>
        <taxon>Bacteria</taxon>
        <taxon>Bacillati</taxon>
        <taxon>Bacillota</taxon>
        <taxon>Clostridia</taxon>
        <taxon>Eubacteriales</taxon>
        <taxon>Oscillospiraceae</taxon>
        <taxon>Ruminococcus</taxon>
    </lineage>
</organism>
<dbReference type="NCBIfam" id="TIGR03949">
    <property type="entry name" value="bact_IIb_cerein"/>
    <property type="match status" value="1"/>
</dbReference>
<accession>A0A315XT73</accession>
<evidence type="ECO:0000313" key="3">
    <source>
        <dbReference type="Proteomes" id="UP000245720"/>
    </source>
</evidence>
<keyword evidence="1" id="KW-0812">Transmembrane</keyword>
<reference evidence="2 3" key="1">
    <citation type="submission" date="2018-05" db="EMBL/GenBank/DDBJ databases">
        <title>The Hungate 1000. A catalogue of reference genomes from the rumen microbiome.</title>
        <authorList>
            <person name="Kelly W."/>
        </authorList>
    </citation>
    <scope>NUCLEOTIDE SEQUENCE [LARGE SCALE GENOMIC DNA]</scope>
    <source>
        <strain evidence="2 3">SAb67</strain>
    </source>
</reference>
<comment type="caution">
    <text evidence="2">The sequence shown here is derived from an EMBL/GenBank/DDBJ whole genome shotgun (WGS) entry which is preliminary data.</text>
</comment>
<evidence type="ECO:0000313" key="2">
    <source>
        <dbReference type="EMBL" id="PWJ09667.1"/>
    </source>
</evidence>
<dbReference type="NCBIfam" id="TIGR01847">
    <property type="entry name" value="bacteriocin_sig"/>
    <property type="match status" value="1"/>
</dbReference>
<name>A0A315XT73_RUMFL</name>
<gene>
    <name evidence="2" type="ORF">IE37_03439</name>
</gene>